<dbReference type="Pfam" id="PF00441">
    <property type="entry name" value="Acyl-CoA_dh_1"/>
    <property type="match status" value="1"/>
</dbReference>
<feature type="domain" description="Acyl-CoA dehydrogenase/oxidase N-terminal" evidence="31">
    <location>
        <begin position="50"/>
        <end position="155"/>
    </location>
</feature>
<evidence type="ECO:0000256" key="21">
    <source>
        <dbReference type="ARBA" id="ARBA00047893"/>
    </source>
</evidence>
<comment type="catalytic activity">
    <reaction evidence="25">
        <text>a very-long-chain 2,3-saturated fatty acyl-CoA + oxidized [electron-transfer flavoprotein] + H(+) = a very-long-chain (2E)-enoyl-CoA + reduced [electron-transfer flavoprotein]</text>
        <dbReference type="Rhea" id="RHEA:19181"/>
        <dbReference type="Rhea" id="RHEA-COMP:10685"/>
        <dbReference type="Rhea" id="RHEA-COMP:10686"/>
        <dbReference type="ChEBI" id="CHEBI:15378"/>
        <dbReference type="ChEBI" id="CHEBI:57692"/>
        <dbReference type="ChEBI" id="CHEBI:58307"/>
        <dbReference type="ChEBI" id="CHEBI:83724"/>
        <dbReference type="ChEBI" id="CHEBI:83728"/>
        <dbReference type="EC" id="1.3.8.9"/>
    </reaction>
    <physiologicalReaction direction="left-to-right" evidence="25">
        <dbReference type="Rhea" id="RHEA:19182"/>
    </physiologicalReaction>
</comment>
<evidence type="ECO:0000256" key="23">
    <source>
        <dbReference type="ARBA" id="ARBA00048086"/>
    </source>
</evidence>
<dbReference type="Gene3D" id="1.20.140.10">
    <property type="entry name" value="Butyryl-CoA Dehydrogenase, subunit A, domain 3"/>
    <property type="match status" value="2"/>
</dbReference>
<dbReference type="InterPro" id="IPR009100">
    <property type="entry name" value="AcylCoA_DH/oxidase_NM_dom_sf"/>
</dbReference>
<evidence type="ECO:0000256" key="11">
    <source>
        <dbReference type="ARBA" id="ARBA00022946"/>
    </source>
</evidence>
<evidence type="ECO:0000256" key="9">
    <source>
        <dbReference type="ARBA" id="ARBA00022827"/>
    </source>
</evidence>
<dbReference type="InterPro" id="IPR049448">
    <property type="entry name" value="ACAD9/ACADV-like_C"/>
</dbReference>
<dbReference type="InterPro" id="IPR037069">
    <property type="entry name" value="AcylCoA_DH/ox_N_sf"/>
</dbReference>
<dbReference type="GO" id="GO:0005743">
    <property type="term" value="C:mitochondrial inner membrane"/>
    <property type="evidence" value="ECO:0007669"/>
    <property type="project" value="UniProtKB-SubCell"/>
</dbReference>
<evidence type="ECO:0000259" key="31">
    <source>
        <dbReference type="Pfam" id="PF02771"/>
    </source>
</evidence>
<evidence type="ECO:0000256" key="19">
    <source>
        <dbReference type="ARBA" id="ARBA00045422"/>
    </source>
</evidence>
<evidence type="ECO:0000256" key="14">
    <source>
        <dbReference type="ARBA" id="ARBA00023098"/>
    </source>
</evidence>
<evidence type="ECO:0000256" key="22">
    <source>
        <dbReference type="ARBA" id="ARBA00047916"/>
    </source>
</evidence>
<evidence type="ECO:0000256" key="13">
    <source>
        <dbReference type="ARBA" id="ARBA00023002"/>
    </source>
</evidence>
<keyword evidence="15" id="KW-0496">Mitochondrion</keyword>
<comment type="catalytic activity">
    <reaction evidence="22">
        <text>oxidized [electron-transfer flavoprotein] + hexadecanoyl-CoA + H(+) = (2E)-hexadecenoyl-CoA + reduced [electron-transfer flavoprotein]</text>
        <dbReference type="Rhea" id="RHEA:43448"/>
        <dbReference type="Rhea" id="RHEA-COMP:10685"/>
        <dbReference type="Rhea" id="RHEA-COMP:10686"/>
        <dbReference type="ChEBI" id="CHEBI:15378"/>
        <dbReference type="ChEBI" id="CHEBI:57379"/>
        <dbReference type="ChEBI" id="CHEBI:57692"/>
        <dbReference type="ChEBI" id="CHEBI:58307"/>
        <dbReference type="ChEBI" id="CHEBI:61526"/>
    </reaction>
    <physiologicalReaction direction="left-to-right" evidence="22">
        <dbReference type="Rhea" id="RHEA:43449"/>
    </physiologicalReaction>
</comment>
<comment type="catalytic activity">
    <reaction evidence="26">
        <text>eicosanoyl-CoA + oxidized [electron-transfer flavoprotein] + H(+) = (2E)-eicosenoyl-CoA + reduced [electron-transfer flavoprotein]</text>
        <dbReference type="Rhea" id="RHEA:47236"/>
        <dbReference type="Rhea" id="RHEA-COMP:10685"/>
        <dbReference type="Rhea" id="RHEA-COMP:10686"/>
        <dbReference type="ChEBI" id="CHEBI:15378"/>
        <dbReference type="ChEBI" id="CHEBI:57380"/>
        <dbReference type="ChEBI" id="CHEBI:57692"/>
        <dbReference type="ChEBI" id="CHEBI:58307"/>
        <dbReference type="ChEBI" id="CHEBI:74691"/>
    </reaction>
    <physiologicalReaction direction="left-to-right" evidence="26">
        <dbReference type="Rhea" id="RHEA:47237"/>
    </physiologicalReaction>
</comment>
<comment type="catalytic activity">
    <reaction evidence="21">
        <text>dodecanoyl-CoA + oxidized [electron-transfer flavoprotein] + H(+) = (2E)-dodecenoyl-CoA + reduced [electron-transfer flavoprotein]</text>
        <dbReference type="Rhea" id="RHEA:47296"/>
        <dbReference type="Rhea" id="RHEA-COMP:10685"/>
        <dbReference type="Rhea" id="RHEA-COMP:10686"/>
        <dbReference type="ChEBI" id="CHEBI:15378"/>
        <dbReference type="ChEBI" id="CHEBI:57330"/>
        <dbReference type="ChEBI" id="CHEBI:57375"/>
        <dbReference type="ChEBI" id="CHEBI:57692"/>
        <dbReference type="ChEBI" id="CHEBI:58307"/>
    </reaction>
    <physiologicalReaction direction="left-to-right" evidence="21">
        <dbReference type="Rhea" id="RHEA:47297"/>
    </physiologicalReaction>
</comment>
<dbReference type="SUPFAM" id="SSF56645">
    <property type="entry name" value="Acyl-CoA dehydrogenase NM domain-like"/>
    <property type="match status" value="1"/>
</dbReference>
<reference evidence="33" key="1">
    <citation type="submission" date="2020-06" db="EMBL/GenBank/DDBJ databases">
        <authorList>
            <consortium name="Wellcome Sanger Institute Data Sharing"/>
        </authorList>
    </citation>
    <scope>NUCLEOTIDE SEQUENCE [LARGE SCALE GENOMIC DNA]</scope>
</reference>
<dbReference type="InterPro" id="IPR009075">
    <property type="entry name" value="AcylCo_DH/oxidase_C"/>
</dbReference>
<keyword evidence="11" id="KW-0809">Transit peptide</keyword>
<dbReference type="Pfam" id="PF21343">
    <property type="entry name" value="ACAD9-ACADV_C"/>
    <property type="match status" value="1"/>
</dbReference>
<dbReference type="PROSITE" id="PS00073">
    <property type="entry name" value="ACYL_COA_DH_2"/>
    <property type="match status" value="1"/>
</dbReference>
<keyword evidence="34" id="KW-1185">Reference proteome</keyword>
<comment type="cofactor">
    <cofactor evidence="1 28">
        <name>FAD</name>
        <dbReference type="ChEBI" id="CHEBI:57692"/>
    </cofactor>
</comment>
<evidence type="ECO:0000313" key="34">
    <source>
        <dbReference type="Proteomes" id="UP000694680"/>
    </source>
</evidence>
<evidence type="ECO:0000256" key="17">
    <source>
        <dbReference type="ARBA" id="ARBA00039034"/>
    </source>
</evidence>
<keyword evidence="13 28" id="KW-0560">Oxidoreductase</keyword>
<dbReference type="GO" id="GO:0050660">
    <property type="term" value="F:flavin adenine dinucleotide binding"/>
    <property type="evidence" value="ECO:0007669"/>
    <property type="project" value="InterPro"/>
</dbReference>
<dbReference type="Ensembl" id="ENSGWIT00000030258.1">
    <property type="protein sequence ID" value="ENSGWIP00000027741.1"/>
    <property type="gene ID" value="ENSGWIG00000014079.1"/>
</dbReference>
<evidence type="ECO:0000313" key="33">
    <source>
        <dbReference type="Ensembl" id="ENSGWIP00000027741.1"/>
    </source>
</evidence>
<evidence type="ECO:0000256" key="6">
    <source>
        <dbReference type="ARBA" id="ARBA00022630"/>
    </source>
</evidence>
<evidence type="ECO:0000256" key="2">
    <source>
        <dbReference type="ARBA" id="ARBA00004637"/>
    </source>
</evidence>
<evidence type="ECO:0000256" key="25">
    <source>
        <dbReference type="ARBA" id="ARBA00049050"/>
    </source>
</evidence>
<evidence type="ECO:0000256" key="20">
    <source>
        <dbReference type="ARBA" id="ARBA00046812"/>
    </source>
</evidence>
<dbReference type="EC" id="1.3.8.9" evidence="17"/>
<dbReference type="GO" id="GO:0017099">
    <property type="term" value="F:very-long-chain fatty acyl-CoA dehydrogenase activity"/>
    <property type="evidence" value="ECO:0007669"/>
    <property type="project" value="UniProtKB-EC"/>
</dbReference>
<evidence type="ECO:0000256" key="15">
    <source>
        <dbReference type="ARBA" id="ARBA00023128"/>
    </source>
</evidence>
<comment type="catalytic activity">
    <reaction evidence="27">
        <text>octadecanoyl-CoA + oxidized [electron-transfer flavoprotein] + H(+) = (2E)-octadecenoyl-CoA + reduced [electron-transfer flavoprotein]</text>
        <dbReference type="Rhea" id="RHEA:47240"/>
        <dbReference type="Rhea" id="RHEA-COMP:10685"/>
        <dbReference type="Rhea" id="RHEA-COMP:10686"/>
        <dbReference type="ChEBI" id="CHEBI:15378"/>
        <dbReference type="ChEBI" id="CHEBI:57394"/>
        <dbReference type="ChEBI" id="CHEBI:57692"/>
        <dbReference type="ChEBI" id="CHEBI:58307"/>
        <dbReference type="ChEBI" id="CHEBI:71412"/>
    </reaction>
    <physiologicalReaction direction="left-to-right" evidence="27">
        <dbReference type="Rhea" id="RHEA:47241"/>
    </physiologicalReaction>
</comment>
<gene>
    <name evidence="33" type="primary">acadvl</name>
</gene>
<evidence type="ECO:0000256" key="28">
    <source>
        <dbReference type="RuleBase" id="RU362125"/>
    </source>
</evidence>
<dbReference type="SUPFAM" id="SSF47203">
    <property type="entry name" value="Acyl-CoA dehydrogenase C-terminal domain-like"/>
    <property type="match status" value="2"/>
</dbReference>
<evidence type="ECO:0000256" key="26">
    <source>
        <dbReference type="ARBA" id="ARBA00049140"/>
    </source>
</evidence>
<evidence type="ECO:0000256" key="18">
    <source>
        <dbReference type="ARBA" id="ARBA00040902"/>
    </source>
</evidence>
<keyword evidence="16" id="KW-0472">Membrane</keyword>
<protein>
    <recommendedName>
        <fullName evidence="18">Very long-chain specific acyl-CoA dehydrogenase, mitochondrial</fullName>
        <ecNumber evidence="17">1.3.8.9</ecNumber>
    </recommendedName>
</protein>
<comment type="function">
    <text evidence="19">Very long-chain specific acyl-CoA dehydrogenase is one of the acyl-CoA dehydrogenases that catalyze the first step of mitochondrial fatty acid beta-oxidation, an aerobic process breaking down fatty acids into acetyl-CoA and allowing the production of energy from fats. The first step of fatty acid beta-oxidation consists in the removal of one hydrogen from C-2 and C-3 of the straight-chain fatty acyl-CoA thioester, resulting in the formation of trans-2-enoyl-CoA. Among the different mitochondrial acyl-CoA dehydrogenases, very long-chain specific acyl-CoA dehydrogenase acts specifically on acyl-CoAs with saturated 12 to 24 carbons long primary chains.</text>
</comment>
<dbReference type="CDD" id="cd01161">
    <property type="entry name" value="VLCAD"/>
    <property type="match status" value="1"/>
</dbReference>
<dbReference type="FunFam" id="1.10.540.10:FF:000001">
    <property type="entry name" value="Very long-chain-specific acyl-CoA dehydrogenase, mitochondrial"/>
    <property type="match status" value="1"/>
</dbReference>
<sequence length="592" mass="64431">MQPPKQRRRQLLLYESKSFAVNIFKGQIATAQVFPFPSALNEEQEQFLRELVGPVSKFFDEVNDPAKNDALEKVEDHTMEGLKEMGAFGLQVPADLGGLGLNNTQYARLVEIVGGHDMGVGITLGAHQSIGFKGILLFGNPAQREKYLPKLASGETIAAFCLTEPASGSDAASIKTTAIQSPCGKFFTLSGSKIWISNGGLAEIFTVFAKTPMKDPKTGEMKDKITAFVVERSFGGVTSGPPEKKMGIKASNTAEVYFDNVHVPAECVLGELGGGFKVAMNILNNGRFGMAAALSGTMKSVMAKAVDHAANRTQFGNKIHNYGAIQEKMARMTMLHYVTESMAYMISGNMDSGATEFQIEAAISKIFASEAAWTVTDECIQVMGGMGFMKDSGVERVMRDLRIFRIFEGTNDILRLFVALNGFQNAGNQLKSLQKALKNPLGNAGLLAGELMKVTNLHLLFFFIFTPSDSDSQTVKAIEQFGAVVEELLVKHGKKIIDEQFVLKRVADCAIDLYAMVVVLSRASRSLSQGQASAQHEKMLCETWCMEAYDRVTGDIKALRSSESRQLFKNFRAISTAVVENGGVVSPHPLGF</sequence>
<dbReference type="InterPro" id="IPR006089">
    <property type="entry name" value="Acyl-CoA_DH_CS"/>
</dbReference>
<evidence type="ECO:0000259" key="29">
    <source>
        <dbReference type="Pfam" id="PF00441"/>
    </source>
</evidence>
<keyword evidence="5" id="KW-0597">Phosphoprotein</keyword>
<evidence type="ECO:0000256" key="3">
    <source>
        <dbReference type="ARBA" id="ARBA00005198"/>
    </source>
</evidence>
<dbReference type="PANTHER" id="PTHR43884">
    <property type="entry name" value="ACYL-COA DEHYDROGENASE"/>
    <property type="match status" value="1"/>
</dbReference>
<comment type="catalytic activity">
    <reaction evidence="24">
        <text>tetradecanoyl-CoA + oxidized [electron-transfer flavoprotein] + H(+) = (2E)-tetradecenoyl-CoA + reduced [electron-transfer flavoprotein]</text>
        <dbReference type="Rhea" id="RHEA:47316"/>
        <dbReference type="Rhea" id="RHEA-COMP:10685"/>
        <dbReference type="Rhea" id="RHEA-COMP:10686"/>
        <dbReference type="ChEBI" id="CHEBI:15378"/>
        <dbReference type="ChEBI" id="CHEBI:57385"/>
        <dbReference type="ChEBI" id="CHEBI:57692"/>
        <dbReference type="ChEBI" id="CHEBI:58307"/>
        <dbReference type="ChEBI" id="CHEBI:61405"/>
    </reaction>
    <physiologicalReaction direction="left-to-right" evidence="24">
        <dbReference type="Rhea" id="RHEA:47317"/>
    </physiologicalReaction>
</comment>
<dbReference type="FunFam" id="2.40.110.10:FF:000006">
    <property type="entry name" value="very long-chain specific acyl-CoA dehydrogenase, mitochondrial"/>
    <property type="match status" value="1"/>
</dbReference>
<evidence type="ECO:0000259" key="30">
    <source>
        <dbReference type="Pfam" id="PF02770"/>
    </source>
</evidence>
<name>A0A8C5GB92_GOUWI</name>
<dbReference type="InterPro" id="IPR036250">
    <property type="entry name" value="AcylCo_DH-like_C"/>
</dbReference>
<reference evidence="33" key="2">
    <citation type="submission" date="2025-08" db="UniProtKB">
        <authorList>
            <consortium name="Ensembl"/>
        </authorList>
    </citation>
    <scope>IDENTIFICATION</scope>
</reference>
<keyword evidence="7" id="KW-0999">Mitochondrion inner membrane</keyword>
<evidence type="ECO:0000256" key="27">
    <source>
        <dbReference type="ARBA" id="ARBA00049224"/>
    </source>
</evidence>
<dbReference type="Gene3D" id="1.10.540.10">
    <property type="entry name" value="Acyl-CoA dehydrogenase/oxidase, N-terminal domain"/>
    <property type="match status" value="1"/>
</dbReference>
<evidence type="ECO:0000256" key="1">
    <source>
        <dbReference type="ARBA" id="ARBA00001974"/>
    </source>
</evidence>
<comment type="similarity">
    <text evidence="4 28">Belongs to the acyl-CoA dehydrogenase family.</text>
</comment>
<accession>A0A8C5GB92</accession>
<dbReference type="FunFam" id="1.20.140.10:FF:000008">
    <property type="entry name" value="acyl-CoA dehydrogenase family member 9, mitochondrial"/>
    <property type="match status" value="1"/>
</dbReference>
<keyword evidence="8" id="KW-0702">S-nitrosylation</keyword>
<comment type="catalytic activity">
    <reaction evidence="23">
        <text>tetracosanoyl-CoA + oxidized [electron-transfer flavoprotein] + H(+) = (2E)-tetracosenoyl-CoA + reduced [electron-transfer flavoprotein]</text>
        <dbReference type="Rhea" id="RHEA:47232"/>
        <dbReference type="Rhea" id="RHEA-COMP:10685"/>
        <dbReference type="Rhea" id="RHEA-COMP:10686"/>
        <dbReference type="ChEBI" id="CHEBI:15378"/>
        <dbReference type="ChEBI" id="CHEBI:57692"/>
        <dbReference type="ChEBI" id="CHEBI:58307"/>
        <dbReference type="ChEBI" id="CHEBI:65052"/>
        <dbReference type="ChEBI" id="CHEBI:74693"/>
    </reaction>
    <physiologicalReaction direction="left-to-right" evidence="23">
        <dbReference type="Rhea" id="RHEA:47233"/>
    </physiologicalReaction>
</comment>
<comment type="pathway">
    <text evidence="3">Lipid metabolism; mitochondrial fatty acid beta-oxidation.</text>
</comment>
<keyword evidence="14" id="KW-0443">Lipid metabolism</keyword>
<keyword evidence="9 28" id="KW-0274">FAD</keyword>
<evidence type="ECO:0000259" key="32">
    <source>
        <dbReference type="Pfam" id="PF21343"/>
    </source>
</evidence>
<proteinExistence type="inferred from homology"/>
<evidence type="ECO:0000256" key="12">
    <source>
        <dbReference type="ARBA" id="ARBA00022990"/>
    </source>
</evidence>
<feature type="domain" description="Acyl-CoA dehydrogenase/oxidase C-terminal" evidence="29">
    <location>
        <begin position="273"/>
        <end position="419"/>
    </location>
</feature>
<dbReference type="PANTHER" id="PTHR43884:SF11">
    <property type="entry name" value="VERY LONG-CHAIN SPECIFIC ACYL-COA DEHYDROGENASE, MITOCHONDRIAL"/>
    <property type="match status" value="1"/>
</dbReference>
<evidence type="ECO:0000256" key="5">
    <source>
        <dbReference type="ARBA" id="ARBA00022553"/>
    </source>
</evidence>
<dbReference type="PROSITE" id="PS00072">
    <property type="entry name" value="ACYL_COA_DH_1"/>
    <property type="match status" value="1"/>
</dbReference>
<organism evidence="33 34">
    <name type="scientific">Gouania willdenowi</name>
    <name type="common">Blunt-snouted clingfish</name>
    <name type="synonym">Lepadogaster willdenowi</name>
    <dbReference type="NCBI Taxonomy" id="441366"/>
    <lineage>
        <taxon>Eukaryota</taxon>
        <taxon>Metazoa</taxon>
        <taxon>Chordata</taxon>
        <taxon>Craniata</taxon>
        <taxon>Vertebrata</taxon>
        <taxon>Euteleostomi</taxon>
        <taxon>Actinopterygii</taxon>
        <taxon>Neopterygii</taxon>
        <taxon>Teleostei</taxon>
        <taxon>Neoteleostei</taxon>
        <taxon>Acanthomorphata</taxon>
        <taxon>Ovalentaria</taxon>
        <taxon>Blenniimorphae</taxon>
        <taxon>Blenniiformes</taxon>
        <taxon>Gobiesocoidei</taxon>
        <taxon>Gobiesocidae</taxon>
        <taxon>Gobiesocinae</taxon>
        <taxon>Gouania</taxon>
    </lineage>
</organism>
<evidence type="ECO:0000256" key="7">
    <source>
        <dbReference type="ARBA" id="ARBA00022792"/>
    </source>
</evidence>
<keyword evidence="10" id="KW-0276">Fatty acid metabolism</keyword>
<comment type="subunit">
    <text evidence="20">Homodimer. Homodimerizes after import into the mitochondrion.</text>
</comment>
<feature type="domain" description="ACAD9/ACADV-like C-terminal" evidence="32">
    <location>
        <begin position="470"/>
        <end position="584"/>
    </location>
</feature>
<dbReference type="GO" id="GO:0000062">
    <property type="term" value="F:fatty-acyl-CoA binding"/>
    <property type="evidence" value="ECO:0007669"/>
    <property type="project" value="TreeGrafter"/>
</dbReference>
<evidence type="ECO:0000256" key="24">
    <source>
        <dbReference type="ARBA" id="ARBA00049038"/>
    </source>
</evidence>
<dbReference type="Proteomes" id="UP000694680">
    <property type="component" value="Chromosome 18"/>
</dbReference>
<dbReference type="Pfam" id="PF02771">
    <property type="entry name" value="Acyl-CoA_dh_N"/>
    <property type="match status" value="1"/>
</dbReference>
<feature type="domain" description="Acyl-CoA oxidase/dehydrogenase middle" evidence="30">
    <location>
        <begin position="159"/>
        <end position="261"/>
    </location>
</feature>
<dbReference type="InterPro" id="IPR013786">
    <property type="entry name" value="AcylCoA_DH/ox_N"/>
</dbReference>
<keyword evidence="6 28" id="KW-0285">Flavoprotein</keyword>
<comment type="subcellular location">
    <subcellularLocation>
        <location evidence="2">Mitochondrion inner membrane</location>
        <topology evidence="2">Peripheral membrane protein</topology>
    </subcellularLocation>
</comment>
<evidence type="ECO:0000256" key="4">
    <source>
        <dbReference type="ARBA" id="ARBA00009347"/>
    </source>
</evidence>
<reference evidence="33" key="3">
    <citation type="submission" date="2025-09" db="UniProtKB">
        <authorList>
            <consortium name="Ensembl"/>
        </authorList>
    </citation>
    <scope>IDENTIFICATION</scope>
</reference>
<dbReference type="InterPro" id="IPR006091">
    <property type="entry name" value="Acyl-CoA_Oxase/DH_mid-dom"/>
</dbReference>
<dbReference type="GO" id="GO:0006635">
    <property type="term" value="P:fatty acid beta-oxidation"/>
    <property type="evidence" value="ECO:0007669"/>
    <property type="project" value="UniProtKB-ARBA"/>
</dbReference>
<evidence type="ECO:0000256" key="16">
    <source>
        <dbReference type="ARBA" id="ARBA00023136"/>
    </source>
</evidence>
<dbReference type="AlphaFoldDB" id="A0A8C5GB92"/>
<evidence type="ECO:0000256" key="8">
    <source>
        <dbReference type="ARBA" id="ARBA00022799"/>
    </source>
</evidence>
<evidence type="ECO:0000256" key="10">
    <source>
        <dbReference type="ARBA" id="ARBA00022832"/>
    </source>
</evidence>
<dbReference type="Gene3D" id="2.40.110.10">
    <property type="entry name" value="Butyryl-CoA Dehydrogenase, subunit A, domain 2"/>
    <property type="match status" value="1"/>
</dbReference>
<dbReference type="FunFam" id="1.20.140.10:FF:000017">
    <property type="entry name" value="very long-chain specific acyl-CoA dehydrogenase, mitochondrial"/>
    <property type="match status" value="1"/>
</dbReference>
<dbReference type="InterPro" id="IPR046373">
    <property type="entry name" value="Acyl-CoA_Oxase/DH_mid-dom_sf"/>
</dbReference>
<keyword evidence="12" id="KW-0007">Acetylation</keyword>
<dbReference type="Pfam" id="PF02770">
    <property type="entry name" value="Acyl-CoA_dh_M"/>
    <property type="match status" value="1"/>
</dbReference>